<sequence length="67" mass="7378">MANNNDGITSLVVDPATATKTSQSSNNTVAPLLIPMAVSYAQPFLDISKIEVFDGNNFKRWMERIFS</sequence>
<evidence type="ECO:0000313" key="2">
    <source>
        <dbReference type="Proteomes" id="UP000188268"/>
    </source>
</evidence>
<reference evidence="1 2" key="1">
    <citation type="submission" date="2013-09" db="EMBL/GenBank/DDBJ databases">
        <title>Corchorus capsularis genome sequencing.</title>
        <authorList>
            <person name="Alam M."/>
            <person name="Haque M.S."/>
            <person name="Islam M.S."/>
            <person name="Emdad E.M."/>
            <person name="Islam M.M."/>
            <person name="Ahmed B."/>
            <person name="Halim A."/>
            <person name="Hossen Q.M.M."/>
            <person name="Hossain M.Z."/>
            <person name="Ahmed R."/>
            <person name="Khan M.M."/>
            <person name="Islam R."/>
            <person name="Rashid M.M."/>
            <person name="Khan S.A."/>
            <person name="Rahman M.S."/>
            <person name="Alam M."/>
        </authorList>
    </citation>
    <scope>NUCLEOTIDE SEQUENCE [LARGE SCALE GENOMIC DNA]</scope>
    <source>
        <strain evidence="2">cv. CVL-1</strain>
        <tissue evidence="1">Whole seedling</tissue>
    </source>
</reference>
<keyword evidence="2" id="KW-1185">Reference proteome</keyword>
<dbReference type="OrthoDB" id="988434at2759"/>
<proteinExistence type="predicted"/>
<feature type="non-terminal residue" evidence="1">
    <location>
        <position position="67"/>
    </location>
</feature>
<dbReference type="Gramene" id="OMO55337">
    <property type="protein sequence ID" value="OMO55337"/>
    <property type="gene ID" value="CCACVL1_27305"/>
</dbReference>
<protein>
    <submittedName>
        <fullName evidence="1">Uncharacterized protein</fullName>
    </submittedName>
</protein>
<dbReference type="EMBL" id="AWWV01014703">
    <property type="protein sequence ID" value="OMO55337.1"/>
    <property type="molecule type" value="Genomic_DNA"/>
</dbReference>
<evidence type="ECO:0000313" key="1">
    <source>
        <dbReference type="EMBL" id="OMO55337.1"/>
    </source>
</evidence>
<gene>
    <name evidence="1" type="ORF">CCACVL1_27305</name>
</gene>
<dbReference type="Proteomes" id="UP000188268">
    <property type="component" value="Unassembled WGS sequence"/>
</dbReference>
<dbReference type="AlphaFoldDB" id="A0A1R3GBA3"/>
<name>A0A1R3GBA3_COCAP</name>
<accession>A0A1R3GBA3</accession>
<organism evidence="1 2">
    <name type="scientific">Corchorus capsularis</name>
    <name type="common">Jute</name>
    <dbReference type="NCBI Taxonomy" id="210143"/>
    <lineage>
        <taxon>Eukaryota</taxon>
        <taxon>Viridiplantae</taxon>
        <taxon>Streptophyta</taxon>
        <taxon>Embryophyta</taxon>
        <taxon>Tracheophyta</taxon>
        <taxon>Spermatophyta</taxon>
        <taxon>Magnoliopsida</taxon>
        <taxon>eudicotyledons</taxon>
        <taxon>Gunneridae</taxon>
        <taxon>Pentapetalae</taxon>
        <taxon>rosids</taxon>
        <taxon>malvids</taxon>
        <taxon>Malvales</taxon>
        <taxon>Malvaceae</taxon>
        <taxon>Grewioideae</taxon>
        <taxon>Apeibeae</taxon>
        <taxon>Corchorus</taxon>
    </lineage>
</organism>
<comment type="caution">
    <text evidence="1">The sequence shown here is derived from an EMBL/GenBank/DDBJ whole genome shotgun (WGS) entry which is preliminary data.</text>
</comment>